<evidence type="ECO:0000313" key="2">
    <source>
        <dbReference type="Proteomes" id="UP001372526"/>
    </source>
</evidence>
<protein>
    <submittedName>
        <fullName evidence="1">Uncharacterized protein</fullName>
    </submittedName>
</protein>
<gene>
    <name evidence="1" type="ORF">WAZ07_26010</name>
</gene>
<name>A0ABU8FPE7_9BACI</name>
<reference evidence="1 2" key="1">
    <citation type="submission" date="2024-01" db="EMBL/GenBank/DDBJ databases">
        <title>Seven novel Bacillus-like species.</title>
        <authorList>
            <person name="Liu G."/>
        </authorList>
    </citation>
    <scope>NUCLEOTIDE SEQUENCE [LARGE SCALE GENOMIC DNA]</scope>
    <source>
        <strain evidence="1 2">FJAT-51639</strain>
    </source>
</reference>
<dbReference type="RefSeq" id="WP_336474704.1">
    <property type="nucleotide sequence ID" value="NZ_JBAWSX010000036.1"/>
</dbReference>
<proteinExistence type="predicted"/>
<comment type="caution">
    <text evidence="1">The sequence shown here is derived from an EMBL/GenBank/DDBJ whole genome shotgun (WGS) entry which is preliminary data.</text>
</comment>
<dbReference type="Proteomes" id="UP001372526">
    <property type="component" value="Unassembled WGS sequence"/>
</dbReference>
<sequence length="101" mass="11775">MESVNISGNIYYIECIPFEDKSEKDEEGYYEYYYKGVNILFHSGKEIITARIYDGEEEMSFSRNPILAFGEDFEAIKAHIIKKFGVNRFKFLGGEKGYTEL</sequence>
<evidence type="ECO:0000313" key="1">
    <source>
        <dbReference type="EMBL" id="MEI4804556.1"/>
    </source>
</evidence>
<accession>A0ABU8FPE7</accession>
<dbReference type="EMBL" id="JBAWSX010000036">
    <property type="protein sequence ID" value="MEI4804556.1"/>
    <property type="molecule type" value="Genomic_DNA"/>
</dbReference>
<keyword evidence="2" id="KW-1185">Reference proteome</keyword>
<organism evidence="1 2">
    <name type="scientific">Bacillus bruguierae</name>
    <dbReference type="NCBI Taxonomy" id="3127667"/>
    <lineage>
        <taxon>Bacteria</taxon>
        <taxon>Bacillati</taxon>
        <taxon>Bacillota</taxon>
        <taxon>Bacilli</taxon>
        <taxon>Bacillales</taxon>
        <taxon>Bacillaceae</taxon>
        <taxon>Bacillus</taxon>
    </lineage>
</organism>